<dbReference type="RefSeq" id="WP_153270981.1">
    <property type="nucleotide sequence ID" value="NZ_CP043498.1"/>
</dbReference>
<proteinExistence type="predicted"/>
<dbReference type="OrthoDB" id="8301995at2"/>
<keyword evidence="3" id="KW-1185">Reference proteome</keyword>
<evidence type="ECO:0008006" key="4">
    <source>
        <dbReference type="Google" id="ProtNLM"/>
    </source>
</evidence>
<dbReference type="EMBL" id="CP043498">
    <property type="protein sequence ID" value="QFY60776.1"/>
    <property type="molecule type" value="Genomic_DNA"/>
</dbReference>
<organism evidence="2 3">
    <name type="scientific">Rhizobium grahamii</name>
    <dbReference type="NCBI Taxonomy" id="1120045"/>
    <lineage>
        <taxon>Bacteria</taxon>
        <taxon>Pseudomonadati</taxon>
        <taxon>Pseudomonadota</taxon>
        <taxon>Alphaproteobacteria</taxon>
        <taxon>Hyphomicrobiales</taxon>
        <taxon>Rhizobiaceae</taxon>
        <taxon>Rhizobium/Agrobacterium group</taxon>
        <taxon>Rhizobium</taxon>
    </lineage>
</organism>
<reference evidence="2 3" key="1">
    <citation type="submission" date="2019-08" db="EMBL/GenBank/DDBJ databases">
        <title>Prosopis cineraria nodule microbiome.</title>
        <authorList>
            <person name="Ali R."/>
            <person name="Chaluvadi S.R."/>
            <person name="Wang X."/>
        </authorList>
    </citation>
    <scope>NUCLEOTIDE SEQUENCE [LARGE SCALE GENOMIC DNA]</scope>
    <source>
        <strain evidence="2 3">BG7</strain>
    </source>
</reference>
<sequence>MRLNAIVLVCAVVAGMAEPALSADITQQGADNLKRDLTRLLPKDAQKNGSIKVNPAGERYEIIYDLDKMLKTFGSHAGLSVSGLTPWSIFATPEDGGLWKLEGDNSLDVSGTIKAEGQSTTDFSYGIDSYVFNALFDPAISYLRSGDFSTKAIRLTSKTDKEEVKVTAANSTTKLTSSDNEQPGRTNFAASGSMTQLFESVSGTDMPLVEIRADALDFAAAVNGVAAKELREIVAFVIAHADDKKLKRADSEKLKSLLRDAFPLVTSLNETISFNNVTVSAKDGSGGAKSIDYNIAMAGPTNATRFDVGVAAQGITLDSALVPAAYSAFLPQSFSMQFSMPDMDFATFGDELLKMDFTKSKGSDEAGKKAFEKLFKDDNLVIGFPKISAVSSMYDVDVSGELRGHSTSQKDYSLDASILVRDFDKTITAIQDLAKTNPDLNQVSFGLMMAKGFAKTDADGRQRWDINVAKDGAVTINGQVVKGAD</sequence>
<gene>
    <name evidence="2" type="ORF">FZ934_10310</name>
</gene>
<name>A0A5Q0C4H5_9HYPH</name>
<dbReference type="Proteomes" id="UP000326881">
    <property type="component" value="Chromosome"/>
</dbReference>
<dbReference type="KEGG" id="rgr:FZ934_10310"/>
<feature type="chain" id="PRO_5024884963" description="DUF945 domain-containing protein" evidence="1">
    <location>
        <begin position="23"/>
        <end position="485"/>
    </location>
</feature>
<accession>A0A5Q0C4H5</accession>
<evidence type="ECO:0000313" key="3">
    <source>
        <dbReference type="Proteomes" id="UP000326881"/>
    </source>
</evidence>
<protein>
    <recommendedName>
        <fullName evidence="4">DUF945 domain-containing protein</fullName>
    </recommendedName>
</protein>
<evidence type="ECO:0000256" key="1">
    <source>
        <dbReference type="SAM" id="SignalP"/>
    </source>
</evidence>
<keyword evidence="1" id="KW-0732">Signal</keyword>
<feature type="signal peptide" evidence="1">
    <location>
        <begin position="1"/>
        <end position="22"/>
    </location>
</feature>
<evidence type="ECO:0000313" key="2">
    <source>
        <dbReference type="EMBL" id="QFY60776.1"/>
    </source>
</evidence>
<dbReference type="AlphaFoldDB" id="A0A5Q0C4H5"/>